<dbReference type="PANTHER" id="PTHR47169">
    <property type="entry name" value="OS01G0541250 PROTEIN"/>
    <property type="match status" value="1"/>
</dbReference>
<evidence type="ECO:0000313" key="1">
    <source>
        <dbReference type="EMBL" id="OWZ17784.1"/>
    </source>
</evidence>
<evidence type="ECO:0000313" key="2">
    <source>
        <dbReference type="Proteomes" id="UP000198211"/>
    </source>
</evidence>
<proteinExistence type="predicted"/>
<dbReference type="PANTHER" id="PTHR47169:SF2">
    <property type="entry name" value="OS01G0541250 PROTEIN"/>
    <property type="match status" value="1"/>
</dbReference>
<dbReference type="GO" id="GO:0003676">
    <property type="term" value="F:nucleic acid binding"/>
    <property type="evidence" value="ECO:0007669"/>
    <property type="project" value="InterPro"/>
</dbReference>
<dbReference type="AlphaFoldDB" id="A0A225WK48"/>
<dbReference type="EMBL" id="NBNE01000692">
    <property type="protein sequence ID" value="OWZ17784.1"/>
    <property type="molecule type" value="Genomic_DNA"/>
</dbReference>
<comment type="caution">
    <text evidence="1">The sequence shown here is derived from an EMBL/GenBank/DDBJ whole genome shotgun (WGS) entry which is preliminary data.</text>
</comment>
<accession>A0A225WK48</accession>
<dbReference type="OrthoDB" id="124787at2759"/>
<name>A0A225WK48_9STRA</name>
<gene>
    <name evidence="1" type="ORF">PHMEG_0008220</name>
</gene>
<dbReference type="Proteomes" id="UP000198211">
    <property type="component" value="Unassembled WGS sequence"/>
</dbReference>
<dbReference type="Gene3D" id="3.30.420.10">
    <property type="entry name" value="Ribonuclease H-like superfamily/Ribonuclease H"/>
    <property type="match status" value="1"/>
</dbReference>
<reference evidence="2" key="1">
    <citation type="submission" date="2017-03" db="EMBL/GenBank/DDBJ databases">
        <title>Phytopthora megakarya and P. palmivora, two closely related causual agents of cacao black pod achieved similar genome size and gene model numbers by different mechanisms.</title>
        <authorList>
            <person name="Ali S."/>
            <person name="Shao J."/>
            <person name="Larry D.J."/>
            <person name="Kronmiller B."/>
            <person name="Shen D."/>
            <person name="Strem M.D."/>
            <person name="Melnick R.L."/>
            <person name="Guiltinan M.J."/>
            <person name="Tyler B.M."/>
            <person name="Meinhardt L.W."/>
            <person name="Bailey B.A."/>
        </authorList>
    </citation>
    <scope>NUCLEOTIDE SEQUENCE [LARGE SCALE GENOMIC DNA]</scope>
    <source>
        <strain evidence="2">zdho120</strain>
    </source>
</reference>
<keyword evidence="2" id="KW-1185">Reference proteome</keyword>
<sequence>MASSDTSHPRNKKDLTHKDDAEAVVFLLSCANQYKCSDDQISRVWRRVVQDIQADRPIRSDSYRKRRSGRKSLLTEESRHVHNHAIELIPLEDRTDIRTLASKLGVPKSTLDDYFMDSVFHVHTNRAKLMLTDEQRVERVKFVTGFVKSASSRRNMFDSMMKYVHLDVKWFYLKNDKQRFYLGEQEENPHITLKTRITA</sequence>
<organism evidence="1 2">
    <name type="scientific">Phytophthora megakarya</name>
    <dbReference type="NCBI Taxonomy" id="4795"/>
    <lineage>
        <taxon>Eukaryota</taxon>
        <taxon>Sar</taxon>
        <taxon>Stramenopiles</taxon>
        <taxon>Oomycota</taxon>
        <taxon>Peronosporomycetes</taxon>
        <taxon>Peronosporales</taxon>
        <taxon>Peronosporaceae</taxon>
        <taxon>Phytophthora</taxon>
    </lineage>
</organism>
<dbReference type="STRING" id="4795.A0A225WK48"/>
<dbReference type="InterPro" id="IPR036397">
    <property type="entry name" value="RNaseH_sf"/>
</dbReference>
<protein>
    <submittedName>
        <fullName evidence="1">Uncharacterized protein</fullName>
    </submittedName>
</protein>